<dbReference type="PANTHER" id="PTHR33371">
    <property type="entry name" value="INTERMEMBRANE PHOSPHOLIPID TRANSPORT SYSTEM BINDING PROTEIN MLAD-RELATED"/>
    <property type="match status" value="1"/>
</dbReference>
<dbReference type="EMBL" id="JBFAKC010000019">
    <property type="protein sequence ID" value="MEV0712166.1"/>
    <property type="molecule type" value="Genomic_DNA"/>
</dbReference>
<keyword evidence="1" id="KW-0472">Membrane</keyword>
<protein>
    <submittedName>
        <fullName evidence="4">MCE family protein</fullName>
    </submittedName>
</protein>
<evidence type="ECO:0000313" key="4">
    <source>
        <dbReference type="EMBL" id="MEV0712166.1"/>
    </source>
</evidence>
<dbReference type="InterPro" id="IPR052336">
    <property type="entry name" value="MlaD_Phospholipid_Transporter"/>
</dbReference>
<name>A0ABV3G3A2_9NOCA</name>
<dbReference type="Pfam" id="PF02470">
    <property type="entry name" value="MlaD"/>
    <property type="match status" value="1"/>
</dbReference>
<dbReference type="Proteomes" id="UP001551695">
    <property type="component" value="Unassembled WGS sequence"/>
</dbReference>
<dbReference type="Pfam" id="PF11887">
    <property type="entry name" value="Mce4_CUP1"/>
    <property type="match status" value="1"/>
</dbReference>
<dbReference type="PANTHER" id="PTHR33371:SF19">
    <property type="entry name" value="MCE-FAMILY PROTEIN MCE4A"/>
    <property type="match status" value="1"/>
</dbReference>
<evidence type="ECO:0000259" key="2">
    <source>
        <dbReference type="Pfam" id="PF02470"/>
    </source>
</evidence>
<dbReference type="InterPro" id="IPR024516">
    <property type="entry name" value="Mce_C"/>
</dbReference>
<keyword evidence="1" id="KW-0812">Transmembrane</keyword>
<feature type="domain" description="Mce/MlaD" evidence="2">
    <location>
        <begin position="48"/>
        <end position="124"/>
    </location>
</feature>
<feature type="transmembrane region" description="Helical" evidence="1">
    <location>
        <begin position="17"/>
        <end position="37"/>
    </location>
</feature>
<proteinExistence type="predicted"/>
<evidence type="ECO:0000256" key="1">
    <source>
        <dbReference type="SAM" id="Phobius"/>
    </source>
</evidence>
<accession>A0ABV3G3A2</accession>
<reference evidence="4 5" key="1">
    <citation type="submission" date="2024-06" db="EMBL/GenBank/DDBJ databases">
        <title>The Natural Products Discovery Center: Release of the First 8490 Sequenced Strains for Exploring Actinobacteria Biosynthetic Diversity.</title>
        <authorList>
            <person name="Kalkreuter E."/>
            <person name="Kautsar S.A."/>
            <person name="Yang D."/>
            <person name="Bader C.D."/>
            <person name="Teijaro C.N."/>
            <person name="Fluegel L."/>
            <person name="Davis C.M."/>
            <person name="Simpson J.R."/>
            <person name="Lauterbach L."/>
            <person name="Steele A.D."/>
            <person name="Gui C."/>
            <person name="Meng S."/>
            <person name="Li G."/>
            <person name="Viehrig K."/>
            <person name="Ye F."/>
            <person name="Su P."/>
            <person name="Kiefer A.F."/>
            <person name="Nichols A."/>
            <person name="Cepeda A.J."/>
            <person name="Yan W."/>
            <person name="Fan B."/>
            <person name="Jiang Y."/>
            <person name="Adhikari A."/>
            <person name="Zheng C.-J."/>
            <person name="Schuster L."/>
            <person name="Cowan T.M."/>
            <person name="Smanski M.J."/>
            <person name="Chevrette M.G."/>
            <person name="De Carvalho L.P.S."/>
            <person name="Shen B."/>
        </authorList>
    </citation>
    <scope>NUCLEOTIDE SEQUENCE [LARGE SCALE GENOMIC DNA]</scope>
    <source>
        <strain evidence="4 5">NPDC050403</strain>
    </source>
</reference>
<dbReference type="InterPro" id="IPR003399">
    <property type="entry name" value="Mce/MlaD"/>
</dbReference>
<keyword evidence="1" id="KW-1133">Transmembrane helix</keyword>
<dbReference type="RefSeq" id="WP_357789026.1">
    <property type="nucleotide sequence ID" value="NZ_JBFAKC010000019.1"/>
</dbReference>
<evidence type="ECO:0000259" key="3">
    <source>
        <dbReference type="Pfam" id="PF11887"/>
    </source>
</evidence>
<gene>
    <name evidence="4" type="ORF">AB0I48_31860</name>
</gene>
<organism evidence="4 5">
    <name type="scientific">Nocardia aurea</name>
    <dbReference type="NCBI Taxonomy" id="2144174"/>
    <lineage>
        <taxon>Bacteria</taxon>
        <taxon>Bacillati</taxon>
        <taxon>Actinomycetota</taxon>
        <taxon>Actinomycetes</taxon>
        <taxon>Mycobacteriales</taxon>
        <taxon>Nocardiaceae</taxon>
        <taxon>Nocardia</taxon>
    </lineage>
</organism>
<feature type="domain" description="Mammalian cell entry C-terminal" evidence="3">
    <location>
        <begin position="132"/>
        <end position="351"/>
    </location>
</feature>
<sequence length="421" mass="43399">MSVLFDKDGRGPSGRALLLRGAIFAVVIAVGLGVVFMKSTGTFESKAEIVALLDEVGDGLPPDSDVKFRGVLVGTVAEVVPAIDGGASHVRLRLDPGSLPSIPSSVTARVVPSNIFAVSSVQLVDNGPGPGLRAGAEIAQDQSLSTVQLQTALTKLRDIVAATARIGTSDTVGVLAAVAKATDRRGADLVRAGAQLDRITGELGAQIAPPGQPSAMSALTESVHGLATAAPDLLDVLHHAVIPMRTVVEREGELLDLLTAGTATLTTVGTGMEHHVDELVTATDQLTPVLDVFSAGSSSFGPIVGRIKMLSDVWFAEFWNEESQNGTGKFQIRMTPDTPYTRADCPRYGDLAGASCVSAPTEATVAPLPAVLDPRSMPRPVLGPELLDLIGRVLAGEANAAEAVLAPLLTVATPETGGAPR</sequence>
<evidence type="ECO:0000313" key="5">
    <source>
        <dbReference type="Proteomes" id="UP001551695"/>
    </source>
</evidence>
<comment type="caution">
    <text evidence="4">The sequence shown here is derived from an EMBL/GenBank/DDBJ whole genome shotgun (WGS) entry which is preliminary data.</text>
</comment>
<keyword evidence="5" id="KW-1185">Reference proteome</keyword>